<dbReference type="PANTHER" id="PTHR30041">
    <property type="entry name" value="ARSENATE REDUCTASE"/>
    <property type="match status" value="1"/>
</dbReference>
<reference evidence="3 4" key="2">
    <citation type="submission" date="2020-04" db="EMBL/GenBank/DDBJ databases">
        <title>Complete genome sequence of Alteromonas pelagimontana 5.12T.</title>
        <authorList>
            <person name="Sinha R.K."/>
            <person name="Krishnan K.P."/>
            <person name="Kurian J.P."/>
        </authorList>
    </citation>
    <scope>NUCLEOTIDE SEQUENCE [LARGE SCALE GENOMIC DNA]</scope>
    <source>
        <strain evidence="3 4">5.12</strain>
    </source>
</reference>
<dbReference type="EMBL" id="CP052766">
    <property type="protein sequence ID" value="QJR79668.1"/>
    <property type="molecule type" value="Genomic_DNA"/>
</dbReference>
<dbReference type="NCBIfam" id="NF008107">
    <property type="entry name" value="PRK10853.1"/>
    <property type="match status" value="1"/>
</dbReference>
<evidence type="ECO:0000256" key="1">
    <source>
        <dbReference type="ARBA" id="ARBA00007198"/>
    </source>
</evidence>
<sequence>MTTTLFGISNCDTIKKARKWLNEKDIHYVFHDYRKEGIDKNWLEETEKRLGWEQMLNKRGTTFRQLDDAQKANLDKDSALELMLKQPAMIKRPILIDNGNYALGFKPQDYTEFFAK</sequence>
<dbReference type="OrthoDB" id="9803749at2"/>
<dbReference type="InterPro" id="IPR036249">
    <property type="entry name" value="Thioredoxin-like_sf"/>
</dbReference>
<reference evidence="4" key="1">
    <citation type="submission" date="2014-12" db="EMBL/GenBank/DDBJ databases">
        <title>Complete genome sequence of a multi-drug resistant Klebsiella pneumoniae.</title>
        <authorList>
            <person name="Hua X."/>
            <person name="Chen Q."/>
            <person name="Li X."/>
            <person name="Feng Y."/>
            <person name="Ruan Z."/>
            <person name="Yu Y."/>
        </authorList>
    </citation>
    <scope>NUCLEOTIDE SEQUENCE [LARGE SCALE GENOMIC DNA]</scope>
    <source>
        <strain evidence="4">5.12</strain>
    </source>
</reference>
<dbReference type="PANTHER" id="PTHR30041:SF8">
    <property type="entry name" value="PROTEIN YFFB"/>
    <property type="match status" value="1"/>
</dbReference>
<dbReference type="Proteomes" id="UP000219285">
    <property type="component" value="Chromosome"/>
</dbReference>
<evidence type="ECO:0000313" key="4">
    <source>
        <dbReference type="Proteomes" id="UP000219285"/>
    </source>
</evidence>
<evidence type="ECO:0000256" key="2">
    <source>
        <dbReference type="PROSITE-ProRule" id="PRU01282"/>
    </source>
</evidence>
<keyword evidence="4" id="KW-1185">Reference proteome</keyword>
<dbReference type="Pfam" id="PF03960">
    <property type="entry name" value="ArsC"/>
    <property type="match status" value="1"/>
</dbReference>
<name>A0A6M4MA26_9ALTE</name>
<dbReference type="RefSeq" id="WP_075609012.1">
    <property type="nucleotide sequence ID" value="NZ_CP052766.1"/>
</dbReference>
<dbReference type="SUPFAM" id="SSF52833">
    <property type="entry name" value="Thioredoxin-like"/>
    <property type="match status" value="1"/>
</dbReference>
<comment type="similarity">
    <text evidence="1 2">Belongs to the ArsC family.</text>
</comment>
<dbReference type="NCBIfam" id="TIGR01617">
    <property type="entry name" value="arsC_related"/>
    <property type="match status" value="1"/>
</dbReference>
<organism evidence="3 4">
    <name type="scientific">Alteromonas pelagimontana</name>
    <dbReference type="NCBI Taxonomy" id="1858656"/>
    <lineage>
        <taxon>Bacteria</taxon>
        <taxon>Pseudomonadati</taxon>
        <taxon>Pseudomonadota</taxon>
        <taxon>Gammaproteobacteria</taxon>
        <taxon>Alteromonadales</taxon>
        <taxon>Alteromonadaceae</taxon>
        <taxon>Alteromonas/Salinimonas group</taxon>
        <taxon>Alteromonas</taxon>
    </lineage>
</organism>
<dbReference type="AlphaFoldDB" id="A0A6M4MA26"/>
<dbReference type="InterPro" id="IPR006660">
    <property type="entry name" value="Arsenate_reductase-like"/>
</dbReference>
<protein>
    <submittedName>
        <fullName evidence="3">ArsC family reductase</fullName>
    </submittedName>
</protein>
<evidence type="ECO:0000313" key="3">
    <source>
        <dbReference type="EMBL" id="QJR79668.1"/>
    </source>
</evidence>
<gene>
    <name evidence="3" type="ORF">CA267_002065</name>
</gene>
<proteinExistence type="inferred from homology"/>
<accession>A0A6M4MA26</accession>
<dbReference type="CDD" id="cd03035">
    <property type="entry name" value="ArsC_Yffb"/>
    <property type="match status" value="1"/>
</dbReference>
<dbReference type="KEGG" id="apel:CA267_002065"/>
<dbReference type="Gene3D" id="3.40.30.10">
    <property type="entry name" value="Glutaredoxin"/>
    <property type="match status" value="1"/>
</dbReference>
<dbReference type="PROSITE" id="PS51353">
    <property type="entry name" value="ARSC"/>
    <property type="match status" value="1"/>
</dbReference>
<dbReference type="InterPro" id="IPR006504">
    <property type="entry name" value="Tscrpt_reg_Spx/MgsR"/>
</dbReference>